<dbReference type="EMBL" id="CCSB01000002">
    <property type="protein sequence ID" value="CDZ77337.1"/>
    <property type="molecule type" value="Genomic_DNA"/>
</dbReference>
<dbReference type="STRING" id="1034943.BN59_01620"/>
<dbReference type="InterPro" id="IPR032675">
    <property type="entry name" value="LRR_dom_sf"/>
</dbReference>
<dbReference type="AlphaFoldDB" id="A0A078KWG0"/>
<accession>A0A078KWG0</accession>
<dbReference type="InterPro" id="IPR001611">
    <property type="entry name" value="Leu-rich_rpt"/>
</dbReference>
<dbReference type="OrthoDB" id="5650300at2"/>
<proteinExistence type="predicted"/>
<gene>
    <name evidence="1" type="ORF">BN59_01620</name>
</gene>
<dbReference type="Pfam" id="PF13516">
    <property type="entry name" value="LRR_6"/>
    <property type="match status" value="1"/>
</dbReference>
<dbReference type="PANTHER" id="PTHR24114:SF2">
    <property type="entry name" value="F-BOX DOMAIN-CONTAINING PROTEIN-RELATED"/>
    <property type="match status" value="1"/>
</dbReference>
<dbReference type="Pfam" id="PF00560">
    <property type="entry name" value="LRR_1"/>
    <property type="match status" value="1"/>
</dbReference>
<sequence length="226" mass="25159">MQYKLTDGQNKTVAVLVKEIQQIPVYMSSLELDLNQLGARPIEELVQILGAIRDNLTELNLYNNSLSKKTGAELAEAFNAIHDKVTRLNLGFNELGTKTGEELDQAFIAIRANVISLDLNSNGLGKKTGEELANMIRHLPRTITHLDLSNNHLTEQHLWAMLPALRLSNIKTLDLGDTRKYSLKLKTELIGPPLLSQLLENLGHFSQSPQEQNPPLVDVIPLVPTM</sequence>
<reference evidence="1 2" key="1">
    <citation type="submission" date="2014-06" db="EMBL/GenBank/DDBJ databases">
        <authorList>
            <person name="Urmite Genomes Urmite Genomes"/>
        </authorList>
    </citation>
    <scope>NUCLEOTIDE SEQUENCE [LARGE SCALE GENOMIC DNA]</scope>
</reference>
<name>A0A078KWG0_9GAMM</name>
<dbReference type="PANTHER" id="PTHR24114">
    <property type="entry name" value="LEUCINE RICH REPEAT FAMILY PROTEIN"/>
    <property type="match status" value="1"/>
</dbReference>
<dbReference type="eggNOG" id="COG5238">
    <property type="taxonomic scope" value="Bacteria"/>
</dbReference>
<dbReference type="RefSeq" id="WP_052403201.1">
    <property type="nucleotide sequence ID" value="NZ_CCVW01000002.1"/>
</dbReference>
<dbReference type="SMART" id="SM00368">
    <property type="entry name" value="LRR_RI"/>
    <property type="match status" value="4"/>
</dbReference>
<dbReference type="SUPFAM" id="SSF52047">
    <property type="entry name" value="RNI-like"/>
    <property type="match status" value="1"/>
</dbReference>
<protein>
    <submittedName>
        <fullName evidence="1">Ran GTPase-activating protein (RanGAP) involved in mRNA processing and transport</fullName>
    </submittedName>
</protein>
<evidence type="ECO:0000313" key="1">
    <source>
        <dbReference type="EMBL" id="CDZ77337.1"/>
    </source>
</evidence>
<dbReference type="Gene3D" id="3.80.10.10">
    <property type="entry name" value="Ribonuclease Inhibitor"/>
    <property type="match status" value="1"/>
</dbReference>
<evidence type="ECO:0000313" key="2">
    <source>
        <dbReference type="Proteomes" id="UP000044071"/>
    </source>
</evidence>
<dbReference type="Proteomes" id="UP000044071">
    <property type="component" value="Unassembled WGS sequence"/>
</dbReference>
<keyword evidence="2" id="KW-1185">Reference proteome</keyword>
<organism evidence="1 2">
    <name type="scientific">Legionella massiliensis</name>
    <dbReference type="NCBI Taxonomy" id="1034943"/>
    <lineage>
        <taxon>Bacteria</taxon>
        <taxon>Pseudomonadati</taxon>
        <taxon>Pseudomonadota</taxon>
        <taxon>Gammaproteobacteria</taxon>
        <taxon>Legionellales</taxon>
        <taxon>Legionellaceae</taxon>
        <taxon>Legionella</taxon>
    </lineage>
</organism>
<dbReference type="InterPro" id="IPR052394">
    <property type="entry name" value="LRR-containing"/>
</dbReference>